<protein>
    <submittedName>
        <fullName evidence="2">Uncharacterized protein</fullName>
    </submittedName>
</protein>
<dbReference type="AlphaFoldDB" id="A0A2A2K4Z7"/>
<evidence type="ECO:0000256" key="1">
    <source>
        <dbReference type="SAM" id="MobiDB-lite"/>
    </source>
</evidence>
<comment type="caution">
    <text evidence="2">The sequence shown here is derived from an EMBL/GenBank/DDBJ whole genome shotgun (WGS) entry which is preliminary data.</text>
</comment>
<accession>A0A2A2K4Z7</accession>
<reference evidence="2 3" key="1">
    <citation type="journal article" date="2017" name="Curr. Biol.">
        <title>Genome architecture and evolution of a unichromosomal asexual nematode.</title>
        <authorList>
            <person name="Fradin H."/>
            <person name="Zegar C."/>
            <person name="Gutwein M."/>
            <person name="Lucas J."/>
            <person name="Kovtun M."/>
            <person name="Corcoran D."/>
            <person name="Baugh L.R."/>
            <person name="Kiontke K."/>
            <person name="Gunsalus K."/>
            <person name="Fitch D.H."/>
            <person name="Piano F."/>
        </authorList>
    </citation>
    <scope>NUCLEOTIDE SEQUENCE [LARGE SCALE GENOMIC DNA]</scope>
    <source>
        <strain evidence="2">PF1309</strain>
    </source>
</reference>
<proteinExistence type="predicted"/>
<evidence type="ECO:0000313" key="2">
    <source>
        <dbReference type="EMBL" id="PAV69057.1"/>
    </source>
</evidence>
<name>A0A2A2K4Z7_9BILA</name>
<feature type="region of interest" description="Disordered" evidence="1">
    <location>
        <begin position="116"/>
        <end position="141"/>
    </location>
</feature>
<feature type="region of interest" description="Disordered" evidence="1">
    <location>
        <begin position="276"/>
        <end position="310"/>
    </location>
</feature>
<feature type="compositionally biased region" description="Basic and acidic residues" evidence="1">
    <location>
        <begin position="123"/>
        <end position="141"/>
    </location>
</feature>
<keyword evidence="3" id="KW-1185">Reference proteome</keyword>
<gene>
    <name evidence="2" type="ORF">WR25_04919</name>
</gene>
<dbReference type="Proteomes" id="UP000218231">
    <property type="component" value="Unassembled WGS sequence"/>
</dbReference>
<organism evidence="2 3">
    <name type="scientific">Diploscapter pachys</name>
    <dbReference type="NCBI Taxonomy" id="2018661"/>
    <lineage>
        <taxon>Eukaryota</taxon>
        <taxon>Metazoa</taxon>
        <taxon>Ecdysozoa</taxon>
        <taxon>Nematoda</taxon>
        <taxon>Chromadorea</taxon>
        <taxon>Rhabditida</taxon>
        <taxon>Rhabditina</taxon>
        <taxon>Rhabditomorpha</taxon>
        <taxon>Rhabditoidea</taxon>
        <taxon>Rhabditidae</taxon>
        <taxon>Diploscapter</taxon>
    </lineage>
</organism>
<evidence type="ECO:0000313" key="3">
    <source>
        <dbReference type="Proteomes" id="UP000218231"/>
    </source>
</evidence>
<sequence length="310" mass="35076">MHAAQRLVAIAVDVRLAPLQRPAFVWRNRHRQQLVGARIAPLGGQMQPVARIVKDVQRAQHARCELRRGRRQDQVRVAMILRRLQHVVHAEQQLQPTPGRRFAGHRIQAAARFGDHATVGPADRQREQDHRRDLEPEQQVEDHPDALRCGRGIRPAAIDRPPDRCLHFLHRPFGGGQREDADRARVIMRFIGGVGAAPPLHQRLDFAVDARIQRIAALVDAQARHDRFDVAERGVELRDRLAIVADARDVVERILGVGQSTRQIGERGGMRVEPGPLFATGVDQGVSGQLRKDDRERRQQDRSRCREPLG</sequence>
<feature type="compositionally biased region" description="Basic and acidic residues" evidence="1">
    <location>
        <begin position="290"/>
        <end position="310"/>
    </location>
</feature>
<dbReference type="EMBL" id="LIAE01009610">
    <property type="protein sequence ID" value="PAV69057.1"/>
    <property type="molecule type" value="Genomic_DNA"/>
</dbReference>